<evidence type="ECO:0000256" key="2">
    <source>
        <dbReference type="ARBA" id="ARBA00023242"/>
    </source>
</evidence>
<dbReference type="PROSITE" id="PS51294">
    <property type="entry name" value="HTH_MYB"/>
    <property type="match status" value="1"/>
</dbReference>
<proteinExistence type="predicted"/>
<dbReference type="EnsemblPlants" id="Kaladp0028s0099.1.v1.1">
    <property type="protein sequence ID" value="Kaladp0028s0099.1.v1.1"/>
    <property type="gene ID" value="Kaladp0028s0099.v1.1"/>
</dbReference>
<dbReference type="AlphaFoldDB" id="A0A7N0TAJ8"/>
<reference evidence="5" key="1">
    <citation type="submission" date="2021-01" db="UniProtKB">
        <authorList>
            <consortium name="EnsemblPlants"/>
        </authorList>
    </citation>
    <scope>IDENTIFICATION</scope>
</reference>
<evidence type="ECO:0000256" key="1">
    <source>
        <dbReference type="ARBA" id="ARBA00004123"/>
    </source>
</evidence>
<evidence type="ECO:0000256" key="3">
    <source>
        <dbReference type="SAM" id="MobiDB-lite"/>
    </source>
</evidence>
<feature type="region of interest" description="Disordered" evidence="3">
    <location>
        <begin position="182"/>
        <end position="206"/>
    </location>
</feature>
<sequence>MMPWVGIGEIEVTCWRPFTAEEDEIVLLCIRGLLSGRTDNEVKNHWNSKLKRKCPWIVEEHGGGVEIEWSVSAGESPVDGGRVQSPSGSDWSDSSVHFLCSNPGVRGVAPPTVSGLVWFGGKATASSCDEPATELSLGLSGGVAESASEQLFLEFGKNQVAVALEDVENNVTTELGLVAAGSQGSRKDEISGGGSERRSSGNFAPPKKKSCIRNWMIRKEVRNYLYEMGRVGGGGACARLKSDVGDVAMTRIRIGRSH</sequence>
<dbReference type="Gramene" id="Kaladp0028s0099.1.v1.1">
    <property type="protein sequence ID" value="Kaladp0028s0099.1.v1.1"/>
    <property type="gene ID" value="Kaladp0028s0099.v1.1"/>
</dbReference>
<evidence type="ECO:0000313" key="6">
    <source>
        <dbReference type="Proteomes" id="UP000594263"/>
    </source>
</evidence>
<feature type="domain" description="HTH myb-type" evidence="4">
    <location>
        <begin position="30"/>
        <end position="54"/>
    </location>
</feature>
<protein>
    <recommendedName>
        <fullName evidence="4">HTH myb-type domain-containing protein</fullName>
    </recommendedName>
</protein>
<accession>A0A7N0TAJ8</accession>
<dbReference type="Gene3D" id="1.10.10.60">
    <property type="entry name" value="Homeodomain-like"/>
    <property type="match status" value="1"/>
</dbReference>
<feature type="compositionally biased region" description="Basic and acidic residues" evidence="3">
    <location>
        <begin position="185"/>
        <end position="199"/>
    </location>
</feature>
<dbReference type="SUPFAM" id="SSF46689">
    <property type="entry name" value="Homeodomain-like"/>
    <property type="match status" value="1"/>
</dbReference>
<keyword evidence="2" id="KW-0539">Nucleus</keyword>
<dbReference type="InterPro" id="IPR001005">
    <property type="entry name" value="SANT/Myb"/>
</dbReference>
<dbReference type="InterPro" id="IPR017930">
    <property type="entry name" value="Myb_dom"/>
</dbReference>
<name>A0A7N0TAJ8_KALFE</name>
<dbReference type="GO" id="GO:0005634">
    <property type="term" value="C:nucleus"/>
    <property type="evidence" value="ECO:0007669"/>
    <property type="project" value="UniProtKB-SubCell"/>
</dbReference>
<organism evidence="5 6">
    <name type="scientific">Kalanchoe fedtschenkoi</name>
    <name type="common">Lavender scallops</name>
    <name type="synonym">South American air plant</name>
    <dbReference type="NCBI Taxonomy" id="63787"/>
    <lineage>
        <taxon>Eukaryota</taxon>
        <taxon>Viridiplantae</taxon>
        <taxon>Streptophyta</taxon>
        <taxon>Embryophyta</taxon>
        <taxon>Tracheophyta</taxon>
        <taxon>Spermatophyta</taxon>
        <taxon>Magnoliopsida</taxon>
        <taxon>eudicotyledons</taxon>
        <taxon>Gunneridae</taxon>
        <taxon>Pentapetalae</taxon>
        <taxon>Saxifragales</taxon>
        <taxon>Crassulaceae</taxon>
        <taxon>Kalanchoe</taxon>
    </lineage>
</organism>
<evidence type="ECO:0000259" key="4">
    <source>
        <dbReference type="PROSITE" id="PS51294"/>
    </source>
</evidence>
<comment type="subcellular location">
    <subcellularLocation>
        <location evidence="1">Nucleus</location>
    </subcellularLocation>
</comment>
<keyword evidence="6" id="KW-1185">Reference proteome</keyword>
<evidence type="ECO:0000313" key="5">
    <source>
        <dbReference type="EnsemblPlants" id="Kaladp0028s0099.1.v1.1"/>
    </source>
</evidence>
<dbReference type="InterPro" id="IPR009057">
    <property type="entry name" value="Homeodomain-like_sf"/>
</dbReference>
<dbReference type="Proteomes" id="UP000594263">
    <property type="component" value="Unplaced"/>
</dbReference>
<dbReference type="CDD" id="cd00167">
    <property type="entry name" value="SANT"/>
    <property type="match status" value="1"/>
</dbReference>